<name>A0ABD5CPW9_9BURK</name>
<dbReference type="InterPro" id="IPR017224">
    <property type="entry name" value="Opine_Oxase_asu/HCN_bsu"/>
</dbReference>
<reference evidence="4 5" key="1">
    <citation type="submission" date="2023-08" db="EMBL/GenBank/DDBJ databases">
        <title>Genome sequencing of plant associated microbes to promote plant fitness in Sorghum bicolor and Oryza sativa.</title>
        <authorList>
            <person name="Coleman-Derr D."/>
        </authorList>
    </citation>
    <scope>NUCLEOTIDE SEQUENCE [LARGE SCALE GENOMIC DNA]</scope>
    <source>
        <strain evidence="4 5">SLBN-33</strain>
    </source>
</reference>
<evidence type="ECO:0000256" key="1">
    <source>
        <dbReference type="ARBA" id="ARBA00023002"/>
    </source>
</evidence>
<dbReference type="PRINTS" id="PR00469">
    <property type="entry name" value="PNDRDTASEII"/>
</dbReference>
<dbReference type="PANTHER" id="PTHR42949:SF3">
    <property type="entry name" value="ANAEROBIC GLYCEROL-3-PHOSPHATE DEHYDROGENASE SUBUNIT B"/>
    <property type="match status" value="1"/>
</dbReference>
<dbReference type="AlphaFoldDB" id="A0ABD5CPW9"/>
<dbReference type="InterPro" id="IPR023753">
    <property type="entry name" value="FAD/NAD-binding_dom"/>
</dbReference>
<dbReference type="SUPFAM" id="SSF51905">
    <property type="entry name" value="FAD/NAD(P)-binding domain"/>
    <property type="match status" value="1"/>
</dbReference>
<dbReference type="InterPro" id="IPR041854">
    <property type="entry name" value="BFD-like_2Fe2S-bd_dom_sf"/>
</dbReference>
<feature type="domain" description="FAD/NAD(P)-binding" evidence="2">
    <location>
        <begin position="11"/>
        <end position="335"/>
    </location>
</feature>
<dbReference type="GO" id="GO:0016491">
    <property type="term" value="F:oxidoreductase activity"/>
    <property type="evidence" value="ECO:0007669"/>
    <property type="project" value="UniProtKB-KW"/>
</dbReference>
<dbReference type="InterPro" id="IPR041117">
    <property type="entry name" value="SoxA_A3"/>
</dbReference>
<dbReference type="InterPro" id="IPR051691">
    <property type="entry name" value="Metab_Enz_Cyan_OpOx_G3PDH"/>
</dbReference>
<accession>A0ABD5CPW9</accession>
<dbReference type="Gene3D" id="1.10.10.1100">
    <property type="entry name" value="BFD-like [2Fe-2S]-binding domain"/>
    <property type="match status" value="1"/>
</dbReference>
<proteinExistence type="predicted"/>
<dbReference type="PANTHER" id="PTHR42949">
    <property type="entry name" value="ANAEROBIC GLYCEROL-3-PHOSPHATE DEHYDROGENASE SUBUNIT B"/>
    <property type="match status" value="1"/>
</dbReference>
<dbReference type="EMBL" id="JAVIZN010000002">
    <property type="protein sequence ID" value="MDR6207088.1"/>
    <property type="molecule type" value="Genomic_DNA"/>
</dbReference>
<evidence type="ECO:0000259" key="2">
    <source>
        <dbReference type="Pfam" id="PF07992"/>
    </source>
</evidence>
<dbReference type="Proteomes" id="UP001245184">
    <property type="component" value="Unassembled WGS sequence"/>
</dbReference>
<comment type="caution">
    <text evidence="4">The sequence shown here is derived from an EMBL/GenBank/DDBJ whole genome shotgun (WGS) entry which is preliminary data.</text>
</comment>
<dbReference type="Pfam" id="PF17806">
    <property type="entry name" value="SO_alpha_A3"/>
    <property type="match status" value="1"/>
</dbReference>
<dbReference type="RefSeq" id="WP_310034287.1">
    <property type="nucleotide sequence ID" value="NZ_JAVIZN010000002.1"/>
</dbReference>
<evidence type="ECO:0000313" key="4">
    <source>
        <dbReference type="EMBL" id="MDR6207088.1"/>
    </source>
</evidence>
<evidence type="ECO:0000313" key="5">
    <source>
        <dbReference type="Proteomes" id="UP001245184"/>
    </source>
</evidence>
<dbReference type="PIRSF" id="PIRSF037495">
    <property type="entry name" value="Opine_OX_OoxA/HcnB"/>
    <property type="match status" value="1"/>
</dbReference>
<dbReference type="PRINTS" id="PR00368">
    <property type="entry name" value="FADPNR"/>
</dbReference>
<sequence>MMQPPVQSTCDLLIIGAGPAGMSAAIAARRAGLDVIVADEGEAPGGQIYRNAAQSPLSDAHVLGDEYLGGRTLIAAFDASGAKHLARCVVWQIAFENGRAVAMLTRRPQGAQGAQPGGTLDISARAVLVATGAQERPWPVRGWTLPGVMGIGAAQTLLKSSGLAPSQDAVLAGCGPLLLLFASQLLNAGRRVRAIIDTTPRDAWRAALPHALPALAGADYLLKGLRMMRAVKRAGIPIYRGASAFSIEGEERVERVHFADEHGTRRSIDTSLVLLHQGVIPSTQLPRSLGCEHEWDASSACWRPRIDAHGRSTVGHVWIAGDGAGIGGAKAAAHAGTLAALDISRDLGALDAASRDARGRRSRLAMKRHLAVRPLLDALYTPPAALRRPADDVIVCRCEEVTAGEIRAIAAIGCQGPNQMKAFSRCGMGPCQGRWCGATVGELIAQVQERAVGDVGYYRIRAPIKPVTVDEIADSIALGDDFTRGEFPS</sequence>
<dbReference type="CDD" id="cd19946">
    <property type="entry name" value="GlpA-like_Fer2_BFD-like"/>
    <property type="match status" value="1"/>
</dbReference>
<keyword evidence="1" id="KW-0560">Oxidoreductase</keyword>
<evidence type="ECO:0000259" key="3">
    <source>
        <dbReference type="Pfam" id="PF17806"/>
    </source>
</evidence>
<gene>
    <name evidence="4" type="ORF">QF025_005808</name>
</gene>
<dbReference type="Pfam" id="PF07992">
    <property type="entry name" value="Pyr_redox_2"/>
    <property type="match status" value="1"/>
</dbReference>
<protein>
    <submittedName>
        <fullName evidence="4">Thioredoxin reductase/bacterioferritin-associated ferredoxin</fullName>
    </submittedName>
</protein>
<organism evidence="4 5">
    <name type="scientific">Paraburkholderia graminis</name>
    <dbReference type="NCBI Taxonomy" id="60548"/>
    <lineage>
        <taxon>Bacteria</taxon>
        <taxon>Pseudomonadati</taxon>
        <taxon>Pseudomonadota</taxon>
        <taxon>Betaproteobacteria</taxon>
        <taxon>Burkholderiales</taxon>
        <taxon>Burkholderiaceae</taxon>
        <taxon>Paraburkholderia</taxon>
    </lineage>
</organism>
<dbReference type="Gene3D" id="3.50.50.60">
    <property type="entry name" value="FAD/NAD(P)-binding domain"/>
    <property type="match status" value="2"/>
</dbReference>
<dbReference type="InterPro" id="IPR036188">
    <property type="entry name" value="FAD/NAD-bd_sf"/>
</dbReference>
<feature type="domain" description="SoxA A3" evidence="3">
    <location>
        <begin position="396"/>
        <end position="473"/>
    </location>
</feature>